<protein>
    <submittedName>
        <fullName evidence="2">Uncharacterized protein</fullName>
    </submittedName>
</protein>
<dbReference type="EMBL" id="JAJKBJ010000010">
    <property type="protein sequence ID" value="MCL9684365.1"/>
    <property type="molecule type" value="Genomic_DNA"/>
</dbReference>
<evidence type="ECO:0000256" key="1">
    <source>
        <dbReference type="SAM" id="MobiDB-lite"/>
    </source>
</evidence>
<dbReference type="InterPro" id="IPR036860">
    <property type="entry name" value="SH2_dom_sf"/>
</dbReference>
<keyword evidence="3" id="KW-1185">Reference proteome</keyword>
<evidence type="ECO:0000313" key="2">
    <source>
        <dbReference type="EMBL" id="MCL9684365.1"/>
    </source>
</evidence>
<sequence length="402" mass="46278">MSKKKIEIKHSMDTSSEEGKEKQTDDYPQEEMQEARTITTSDNAIYTEEMLLNRIDRTGLLDDYIGGREITERSTHWVECFSREDLLRIFTTFPSVYERCNVLMSKTLGPAVKDVPLFHDTFCNLFENILEKAKNVHLRYRWAFGENTAEFHEFELAISLLYTFLEEDSQASTPKEPSLAKALNKFAESEFVKLRDTGLAPIYSQLYQISQHGHCSAGFTEQLSKIYTAMMLVRAILFYGNVLQKQAIENTGEQQGNSKLWDYRKAAVFFKMKPELKKEMDSPLYHGNIDTEAAKRLLSNPGEYLARYSARKEHYLSILIDSSPYNKIVLNLTIPGDKLESWIEKPIENREEIELFIKEQLSKEQPKIVQPFIANFFANEQYSPVFNSVCSADIRNAALGTG</sequence>
<dbReference type="RefSeq" id="WP_250421697.1">
    <property type="nucleotide sequence ID" value="NZ_JAJKBJ010000010.1"/>
</dbReference>
<evidence type="ECO:0000313" key="3">
    <source>
        <dbReference type="Proteomes" id="UP001139721"/>
    </source>
</evidence>
<dbReference type="AlphaFoldDB" id="A0A9X2IBE1"/>
<feature type="compositionally biased region" description="Basic and acidic residues" evidence="1">
    <location>
        <begin position="1"/>
        <end position="25"/>
    </location>
</feature>
<dbReference type="Gene3D" id="3.30.505.10">
    <property type="entry name" value="SH2 domain"/>
    <property type="match status" value="1"/>
</dbReference>
<gene>
    <name evidence="2" type="ORF">LOX96_09690</name>
</gene>
<feature type="region of interest" description="Disordered" evidence="1">
    <location>
        <begin position="1"/>
        <end position="33"/>
    </location>
</feature>
<comment type="caution">
    <text evidence="2">The sequence shown here is derived from an EMBL/GenBank/DDBJ whole genome shotgun (WGS) entry which is preliminary data.</text>
</comment>
<accession>A0A9X2IBE1</accession>
<dbReference type="SUPFAM" id="SSF55550">
    <property type="entry name" value="SH2 domain"/>
    <property type="match status" value="1"/>
</dbReference>
<dbReference type="Proteomes" id="UP001139721">
    <property type="component" value="Unassembled WGS sequence"/>
</dbReference>
<reference evidence="2" key="1">
    <citation type="submission" date="2021-11" db="EMBL/GenBank/DDBJ databases">
        <title>Legionella maioricencis sp. nov., a new species isolated from hot water samples in Mallorca.</title>
        <authorList>
            <person name="Crespi S."/>
            <person name="Drasar V."/>
            <person name="Salva-Serra F."/>
            <person name="Jaen-Luchoro D."/>
            <person name="Pineiro-Iglesias B."/>
            <person name="Aliaga F."/>
            <person name="Fernandez-Juarez V."/>
            <person name="Coll G."/>
            <person name="Moore E.R.B."/>
            <person name="Bennasar-Figueras A."/>
        </authorList>
    </citation>
    <scope>NUCLEOTIDE SEQUENCE</scope>
    <source>
        <strain evidence="2">HCPI-6</strain>
    </source>
</reference>
<organism evidence="2 3">
    <name type="scientific">Legionella maioricensis</name>
    <dbReference type="NCBI Taxonomy" id="2896528"/>
    <lineage>
        <taxon>Bacteria</taxon>
        <taxon>Pseudomonadati</taxon>
        <taxon>Pseudomonadota</taxon>
        <taxon>Gammaproteobacteria</taxon>
        <taxon>Legionellales</taxon>
        <taxon>Legionellaceae</taxon>
        <taxon>Legionella</taxon>
    </lineage>
</organism>
<name>A0A9X2IBE1_9GAMM</name>
<proteinExistence type="predicted"/>